<feature type="chain" id="PRO_5035766204" evidence="2">
    <location>
        <begin position="24"/>
        <end position="107"/>
    </location>
</feature>
<name>A0A8T0SAE5_PANVG</name>
<feature type="transmembrane region" description="Helical" evidence="1">
    <location>
        <begin position="89"/>
        <end position="106"/>
    </location>
</feature>
<evidence type="ECO:0000256" key="1">
    <source>
        <dbReference type="SAM" id="Phobius"/>
    </source>
</evidence>
<dbReference type="PROSITE" id="PS51257">
    <property type="entry name" value="PROKAR_LIPOPROTEIN"/>
    <property type="match status" value="1"/>
</dbReference>
<protein>
    <submittedName>
        <fullName evidence="3">Uncharacterized protein</fullName>
    </submittedName>
</protein>
<gene>
    <name evidence="3" type="ORF">PVAP13_5KG143000</name>
</gene>
<dbReference type="OrthoDB" id="689620at2759"/>
<keyword evidence="4" id="KW-1185">Reference proteome</keyword>
<keyword evidence="1" id="KW-0812">Transmembrane</keyword>
<evidence type="ECO:0000313" key="3">
    <source>
        <dbReference type="EMBL" id="KAG2596142.1"/>
    </source>
</evidence>
<evidence type="ECO:0000313" key="4">
    <source>
        <dbReference type="Proteomes" id="UP000823388"/>
    </source>
</evidence>
<organism evidence="3 4">
    <name type="scientific">Panicum virgatum</name>
    <name type="common">Blackwell switchgrass</name>
    <dbReference type="NCBI Taxonomy" id="38727"/>
    <lineage>
        <taxon>Eukaryota</taxon>
        <taxon>Viridiplantae</taxon>
        <taxon>Streptophyta</taxon>
        <taxon>Embryophyta</taxon>
        <taxon>Tracheophyta</taxon>
        <taxon>Spermatophyta</taxon>
        <taxon>Magnoliopsida</taxon>
        <taxon>Liliopsida</taxon>
        <taxon>Poales</taxon>
        <taxon>Poaceae</taxon>
        <taxon>PACMAD clade</taxon>
        <taxon>Panicoideae</taxon>
        <taxon>Panicodae</taxon>
        <taxon>Paniceae</taxon>
        <taxon>Panicinae</taxon>
        <taxon>Panicum</taxon>
        <taxon>Panicum sect. Hiantes</taxon>
    </lineage>
</organism>
<keyword evidence="2" id="KW-0732">Signal</keyword>
<keyword evidence="1" id="KW-0472">Membrane</keyword>
<accession>A0A8T0SAE5</accession>
<dbReference type="EMBL" id="CM029045">
    <property type="protein sequence ID" value="KAG2596142.1"/>
    <property type="molecule type" value="Genomic_DNA"/>
</dbReference>
<reference evidence="3" key="1">
    <citation type="submission" date="2020-05" db="EMBL/GenBank/DDBJ databases">
        <title>WGS assembly of Panicum virgatum.</title>
        <authorList>
            <person name="Lovell J.T."/>
            <person name="Jenkins J."/>
            <person name="Shu S."/>
            <person name="Juenger T.E."/>
            <person name="Schmutz J."/>
        </authorList>
    </citation>
    <scope>NUCLEOTIDE SEQUENCE</scope>
    <source>
        <strain evidence="3">AP13</strain>
    </source>
</reference>
<dbReference type="AlphaFoldDB" id="A0A8T0SAE5"/>
<evidence type="ECO:0000256" key="2">
    <source>
        <dbReference type="SAM" id="SignalP"/>
    </source>
</evidence>
<feature type="signal peptide" evidence="2">
    <location>
        <begin position="1"/>
        <end position="23"/>
    </location>
</feature>
<proteinExistence type="predicted"/>
<sequence>MPPSLRPAVLLVAAVWLGSAACAADDGDITTLLPPGTASPFPFCPVRPAGAAPTGPFPWMTPPPPPSAAMFPQDPGFLQSAARPAGSSAVAWLPLLAAFSAFLVFLR</sequence>
<comment type="caution">
    <text evidence="3">The sequence shown here is derived from an EMBL/GenBank/DDBJ whole genome shotgun (WGS) entry which is preliminary data.</text>
</comment>
<dbReference type="Proteomes" id="UP000823388">
    <property type="component" value="Chromosome 5K"/>
</dbReference>
<keyword evidence="1" id="KW-1133">Transmembrane helix</keyword>